<dbReference type="RefSeq" id="WP_039198633.1">
    <property type="nucleotide sequence ID" value="NZ_CP007456.1"/>
</dbReference>
<evidence type="ECO:0000313" key="1">
    <source>
        <dbReference type="EMBL" id="AIZ14755.1"/>
    </source>
</evidence>
<dbReference type="OrthoDB" id="3236668at2"/>
<dbReference type="Proteomes" id="UP000030625">
    <property type="component" value="Chromosome"/>
</dbReference>
<evidence type="ECO:0000313" key="2">
    <source>
        <dbReference type="Proteomes" id="UP000030625"/>
    </source>
</evidence>
<protein>
    <submittedName>
        <fullName evidence="1">Uncharacterized protein</fullName>
    </submittedName>
</protein>
<sequence length="148" mass="16200">MTRKGGFLRGIVASAATYAVKTAVDIAANPENMQKVAQLVSEQQVGSKLKQAAANMHLPAALSPSARVAKQLDAIEETLEQYADQFPVNAPVERWKSTLQSLRLMDTMNRSTTGSEHKIRLEKLQAQTEALFNEIFQALDSGDAQIED</sequence>
<dbReference type="HOGENOM" id="CLU_1755283_0_0_11"/>
<dbReference type="KEGG" id="bka:AH68_06565"/>
<reference evidence="1 2" key="1">
    <citation type="journal article" date="2015" name="Genome Announc.">
        <title>Complete and Assembled Genome Sequence of Bifidobacterium kashiwanohense PV20-2, Isolated from the Feces of an Anemic Kenyan Infant.</title>
        <authorList>
            <person name="Vazquez-Gutierrez P."/>
            <person name="Lacroix C."/>
            <person name="Chassard C."/>
            <person name="Klumpp J."/>
            <person name="Jans C."/>
            <person name="Stevens M.J."/>
        </authorList>
    </citation>
    <scope>NUCLEOTIDE SEQUENCE [LARGE SCALE GENOMIC DNA]</scope>
    <source>
        <strain evidence="1 2">PV20-2</strain>
    </source>
</reference>
<accession>A0A0A7I698</accession>
<organism evidence="1 2">
    <name type="scientific">Bifidobacterium catenulatum PV20-2</name>
    <dbReference type="NCBI Taxonomy" id="1447716"/>
    <lineage>
        <taxon>Bacteria</taxon>
        <taxon>Bacillati</taxon>
        <taxon>Actinomycetota</taxon>
        <taxon>Actinomycetes</taxon>
        <taxon>Bifidobacteriales</taxon>
        <taxon>Bifidobacteriaceae</taxon>
        <taxon>Bifidobacterium</taxon>
    </lineage>
</organism>
<name>A0A0A7I698_9BIFI</name>
<dbReference type="EMBL" id="CP007456">
    <property type="protein sequence ID" value="AIZ14755.1"/>
    <property type="molecule type" value="Genomic_DNA"/>
</dbReference>
<dbReference type="AlphaFoldDB" id="A0A0A7I698"/>
<gene>
    <name evidence="1" type="ORF">AH68_06565</name>
</gene>
<proteinExistence type="predicted"/>